<keyword evidence="2" id="KW-1185">Reference proteome</keyword>
<dbReference type="GO" id="GO:0003688">
    <property type="term" value="F:DNA replication origin binding"/>
    <property type="evidence" value="ECO:0007669"/>
    <property type="project" value="TreeGrafter"/>
</dbReference>
<evidence type="ECO:0000313" key="2">
    <source>
        <dbReference type="Proteomes" id="UP000195273"/>
    </source>
</evidence>
<dbReference type="KEGG" id="lvs:LOKVESSMR4R_02121"/>
<protein>
    <submittedName>
        <fullName evidence="1">Chromosomal replication initiator DnaA</fullName>
    </submittedName>
</protein>
<dbReference type="SUPFAM" id="SSF52540">
    <property type="entry name" value="P-loop containing nucleoside triphosphate hydrolases"/>
    <property type="match status" value="1"/>
</dbReference>
<dbReference type="Gene3D" id="1.10.8.60">
    <property type="match status" value="1"/>
</dbReference>
<dbReference type="InterPro" id="IPR027417">
    <property type="entry name" value="P-loop_NTPase"/>
</dbReference>
<gene>
    <name evidence="1" type="ORF">LOKVESSMR4R_02121</name>
</gene>
<name>A0A1Y0EDD4_9RHOB</name>
<dbReference type="GO" id="GO:0006270">
    <property type="term" value="P:DNA replication initiation"/>
    <property type="evidence" value="ECO:0007669"/>
    <property type="project" value="TreeGrafter"/>
</dbReference>
<dbReference type="PANTHER" id="PTHR30050:SF5">
    <property type="entry name" value="DNAA REGULATORY INACTIVATOR HDA"/>
    <property type="match status" value="1"/>
</dbReference>
<accession>A0A1Y0EDD4</accession>
<dbReference type="PANTHER" id="PTHR30050">
    <property type="entry name" value="CHROMOSOMAL REPLICATION INITIATOR PROTEIN DNAA"/>
    <property type="match status" value="1"/>
</dbReference>
<sequence>MAQQLSFDWPNGVALGPDDFFVSTANATAFGMVTDPDRWPLRKLVVAGPMGCGKSHLARIFAGGQRTQIIAAADLTADFQPTAAALVVEDMDRLPQTAQEAMFHLHNHLQHSGGLLLMTARQTPGHWPLTLPDLASRMQGSAVAQVADPDDALLQAVMMKLFADRQLLPPPDLAAYLAPRIERSFAAAAAIVAALDSAALASGHKINHRLAARLLDKPD</sequence>
<reference evidence="1 2" key="1">
    <citation type="submission" date="2017-05" db="EMBL/GenBank/DDBJ databases">
        <title>Genome Sequence of Loktanella vestfoldensis Strain SMR4r Isolated from a Culture of the Diatom Skeletonema marinoi.</title>
        <authorList>
            <person name="Topel M."/>
            <person name="Pinder M.I.M."/>
            <person name="Johansson O.N."/>
            <person name="Kourtchenko O."/>
            <person name="Godhe A."/>
            <person name="Clarke A.K."/>
        </authorList>
    </citation>
    <scope>NUCLEOTIDE SEQUENCE [LARGE SCALE GENOMIC DNA]</scope>
    <source>
        <strain evidence="1 2">SMR4r</strain>
    </source>
</reference>
<dbReference type="AlphaFoldDB" id="A0A1Y0EDD4"/>
<dbReference type="EMBL" id="CP021431">
    <property type="protein sequence ID" value="ARU01429.1"/>
    <property type="molecule type" value="Genomic_DNA"/>
</dbReference>
<dbReference type="GO" id="GO:0005886">
    <property type="term" value="C:plasma membrane"/>
    <property type="evidence" value="ECO:0007669"/>
    <property type="project" value="TreeGrafter"/>
</dbReference>
<proteinExistence type="predicted"/>
<dbReference type="Proteomes" id="UP000195273">
    <property type="component" value="Chromosome"/>
</dbReference>
<dbReference type="Gene3D" id="3.40.50.300">
    <property type="entry name" value="P-loop containing nucleotide triphosphate hydrolases"/>
    <property type="match status" value="1"/>
</dbReference>
<evidence type="ECO:0000313" key="1">
    <source>
        <dbReference type="EMBL" id="ARU01429.1"/>
    </source>
</evidence>
<organism evidence="1 2">
    <name type="scientific">Yoonia vestfoldensis</name>
    <dbReference type="NCBI Taxonomy" id="245188"/>
    <lineage>
        <taxon>Bacteria</taxon>
        <taxon>Pseudomonadati</taxon>
        <taxon>Pseudomonadota</taxon>
        <taxon>Alphaproteobacteria</taxon>
        <taxon>Rhodobacterales</taxon>
        <taxon>Paracoccaceae</taxon>
        <taxon>Yoonia</taxon>
    </lineage>
</organism>
<dbReference type="STRING" id="1122181.GCA_000382265_02050"/>